<evidence type="ECO:0008006" key="3">
    <source>
        <dbReference type="Google" id="ProtNLM"/>
    </source>
</evidence>
<organism evidence="1 2">
    <name type="scientific">Stylosanthes scabra</name>
    <dbReference type="NCBI Taxonomy" id="79078"/>
    <lineage>
        <taxon>Eukaryota</taxon>
        <taxon>Viridiplantae</taxon>
        <taxon>Streptophyta</taxon>
        <taxon>Embryophyta</taxon>
        <taxon>Tracheophyta</taxon>
        <taxon>Spermatophyta</taxon>
        <taxon>Magnoliopsida</taxon>
        <taxon>eudicotyledons</taxon>
        <taxon>Gunneridae</taxon>
        <taxon>Pentapetalae</taxon>
        <taxon>rosids</taxon>
        <taxon>fabids</taxon>
        <taxon>Fabales</taxon>
        <taxon>Fabaceae</taxon>
        <taxon>Papilionoideae</taxon>
        <taxon>50 kb inversion clade</taxon>
        <taxon>dalbergioids sensu lato</taxon>
        <taxon>Dalbergieae</taxon>
        <taxon>Pterocarpus clade</taxon>
        <taxon>Stylosanthes</taxon>
    </lineage>
</organism>
<protein>
    <recommendedName>
        <fullName evidence="3">Reverse transcriptase zinc-binding domain-containing protein</fullName>
    </recommendedName>
</protein>
<reference evidence="1 2" key="1">
    <citation type="journal article" date="2023" name="Plants (Basel)">
        <title>Bridging the Gap: Combining Genomics and Transcriptomics Approaches to Understand Stylosanthes scabra, an Orphan Legume from the Brazilian Caatinga.</title>
        <authorList>
            <person name="Ferreira-Neto J.R.C."/>
            <person name="da Silva M.D."/>
            <person name="Binneck E."/>
            <person name="de Melo N.F."/>
            <person name="da Silva R.H."/>
            <person name="de Melo A.L.T.M."/>
            <person name="Pandolfi V."/>
            <person name="Bustamante F.O."/>
            <person name="Brasileiro-Vidal A.C."/>
            <person name="Benko-Iseppon A.M."/>
        </authorList>
    </citation>
    <scope>NUCLEOTIDE SEQUENCE [LARGE SCALE GENOMIC DNA]</scope>
    <source>
        <tissue evidence="1">Leaves</tissue>
    </source>
</reference>
<evidence type="ECO:0000313" key="2">
    <source>
        <dbReference type="Proteomes" id="UP001341840"/>
    </source>
</evidence>
<dbReference type="Proteomes" id="UP001341840">
    <property type="component" value="Unassembled WGS sequence"/>
</dbReference>
<name>A0ABU6XSY1_9FABA</name>
<keyword evidence="2" id="KW-1185">Reference proteome</keyword>
<evidence type="ECO:0000313" key="1">
    <source>
        <dbReference type="EMBL" id="MED6200441.1"/>
    </source>
</evidence>
<sequence>MNGSWKSGGTREAELWEESKNHCIAGIKDKSTWAFGDDRKYTVKSFVLTAIGRELGVPTLKHVYDNIWCGLVPPRIEMRVWFVLTGGLNTKDGLLKRE</sequence>
<dbReference type="EMBL" id="JASCZI010212854">
    <property type="protein sequence ID" value="MED6200441.1"/>
    <property type="molecule type" value="Genomic_DNA"/>
</dbReference>
<comment type="caution">
    <text evidence="1">The sequence shown here is derived from an EMBL/GenBank/DDBJ whole genome shotgun (WGS) entry which is preliminary data.</text>
</comment>
<gene>
    <name evidence="1" type="ORF">PIB30_085119</name>
</gene>
<accession>A0ABU6XSY1</accession>
<proteinExistence type="predicted"/>